<gene>
    <name evidence="8" type="ORF">EDX97_04400</name>
</gene>
<comment type="subcellular location">
    <subcellularLocation>
        <location evidence="1">Cell membrane</location>
        <topology evidence="1">Multi-pass membrane protein</topology>
    </subcellularLocation>
</comment>
<evidence type="ECO:0000313" key="9">
    <source>
        <dbReference type="Proteomes" id="UP000276568"/>
    </source>
</evidence>
<protein>
    <submittedName>
        <fullName evidence="8">Na/Pi cotransporter family protein</fullName>
    </submittedName>
</protein>
<dbReference type="EMBL" id="RJQC01000001">
    <property type="protein sequence ID" value="RNM31795.1"/>
    <property type="molecule type" value="Genomic_DNA"/>
</dbReference>
<dbReference type="Gene3D" id="1.20.58.220">
    <property type="entry name" value="Phosphate transport system protein phou homolog 2, domain 2"/>
    <property type="match status" value="1"/>
</dbReference>
<keyword evidence="5 6" id="KW-0472">Membrane</keyword>
<evidence type="ECO:0000256" key="1">
    <source>
        <dbReference type="ARBA" id="ARBA00004651"/>
    </source>
</evidence>
<comment type="caution">
    <text evidence="8">The sequence shown here is derived from an EMBL/GenBank/DDBJ whole genome shotgun (WGS) entry which is preliminary data.</text>
</comment>
<dbReference type="InterPro" id="IPR026022">
    <property type="entry name" value="PhoU_dom"/>
</dbReference>
<dbReference type="AlphaFoldDB" id="A0A3N0I464"/>
<dbReference type="Pfam" id="PF02690">
    <property type="entry name" value="Na_Pi_cotrans"/>
    <property type="match status" value="1"/>
</dbReference>
<evidence type="ECO:0000256" key="3">
    <source>
        <dbReference type="ARBA" id="ARBA00022692"/>
    </source>
</evidence>
<dbReference type="PANTHER" id="PTHR10010:SF46">
    <property type="entry name" value="SODIUM-DEPENDENT PHOSPHATE TRANSPORT PROTEIN 2B"/>
    <property type="match status" value="1"/>
</dbReference>
<proteinExistence type="predicted"/>
<feature type="transmembrane region" description="Helical" evidence="6">
    <location>
        <begin position="87"/>
        <end position="108"/>
    </location>
</feature>
<feature type="transmembrane region" description="Helical" evidence="6">
    <location>
        <begin position="143"/>
        <end position="163"/>
    </location>
</feature>
<dbReference type="GO" id="GO:0044341">
    <property type="term" value="P:sodium-dependent phosphate transport"/>
    <property type="evidence" value="ECO:0007669"/>
    <property type="project" value="InterPro"/>
</dbReference>
<dbReference type="SUPFAM" id="SSF109755">
    <property type="entry name" value="PhoU-like"/>
    <property type="match status" value="1"/>
</dbReference>
<keyword evidence="9" id="KW-1185">Reference proteome</keyword>
<evidence type="ECO:0000256" key="5">
    <source>
        <dbReference type="ARBA" id="ARBA00023136"/>
    </source>
</evidence>
<sequence>MENVTMILSLLCGVALFLYGMGEMGDGLKKVAGNQLELILYRLTNSPWKGFLLGTGVTCVIQSSSATTVMVVGFVNSGMMKVSQAIGVILGANIGTAITGWVVCLSYIDAGNGIAALISSTTIAAMVAIVGILLHMFAKRDTLVHLGTIMLGFAVLMTGMSMMSSAVTPLKTNPVFISMMTSLTNPVIGILFGIAFAAVLQSVSASVGVLQALSVTGAISFQAAYPMILGMGIGASTPILLAAIGANRNGHRTSLVYLLVCTIGMILGCIYYPVDAFVHFGLNDVVMNPFSIAALNTIYRIVVMTIMLPFVKGIEYLIYKFVPITDEEKESRANFDLLEERFLSNPDVAYEQSMIVMSDMANDTRKNVKRALSLMDHYDEHNYTRTVELESTLNKYEDKLGNYLVKLMSAGVNLEQSKIINKSLQAISDFEKISDYALDFAQVVRHLHNTKRTFSSRATDEMTVIMEATREIVDITVDSFLNNDDESIKKVFPLRELITLDCNEAKKQHVLRIKGGECDQSKGYELYDLLNCMLRMSEHCASLALDVIKEAEQDFNVHRFLHKYEEQNKSEYRDMLHHYEEKYSFELESKS</sequence>
<keyword evidence="2" id="KW-1003">Cell membrane</keyword>
<dbReference type="RefSeq" id="WP_128519954.1">
    <property type="nucleotide sequence ID" value="NZ_RJQC01000001.1"/>
</dbReference>
<keyword evidence="3 6" id="KW-0812">Transmembrane</keyword>
<dbReference type="Proteomes" id="UP000276568">
    <property type="component" value="Unassembled WGS sequence"/>
</dbReference>
<dbReference type="PANTHER" id="PTHR10010">
    <property type="entry name" value="SOLUTE CARRIER FAMILY 34 SODIUM PHOSPHATE , MEMBER 2-RELATED"/>
    <property type="match status" value="1"/>
</dbReference>
<feature type="transmembrane region" description="Helical" evidence="6">
    <location>
        <begin position="286"/>
        <end position="311"/>
    </location>
</feature>
<evidence type="ECO:0000259" key="7">
    <source>
        <dbReference type="Pfam" id="PF01895"/>
    </source>
</evidence>
<feature type="transmembrane region" description="Helical" evidence="6">
    <location>
        <begin position="255"/>
        <end position="274"/>
    </location>
</feature>
<dbReference type="InterPro" id="IPR003841">
    <property type="entry name" value="Na/Pi_transpt"/>
</dbReference>
<keyword evidence="4 6" id="KW-1133">Transmembrane helix</keyword>
<feature type="domain" description="PhoU" evidence="7">
    <location>
        <begin position="358"/>
        <end position="443"/>
    </location>
</feature>
<evidence type="ECO:0000256" key="2">
    <source>
        <dbReference type="ARBA" id="ARBA00022475"/>
    </source>
</evidence>
<dbReference type="InterPro" id="IPR038078">
    <property type="entry name" value="PhoU-like_sf"/>
</dbReference>
<dbReference type="GO" id="GO:0005436">
    <property type="term" value="F:sodium:phosphate symporter activity"/>
    <property type="evidence" value="ECO:0007669"/>
    <property type="project" value="InterPro"/>
</dbReference>
<evidence type="ECO:0000256" key="4">
    <source>
        <dbReference type="ARBA" id="ARBA00022989"/>
    </source>
</evidence>
<feature type="transmembrane region" description="Helical" evidence="6">
    <location>
        <begin position="51"/>
        <end position="75"/>
    </location>
</feature>
<name>A0A3N0I464_9FIRM</name>
<feature type="transmembrane region" description="Helical" evidence="6">
    <location>
        <begin position="114"/>
        <end position="136"/>
    </location>
</feature>
<dbReference type="OrthoDB" id="9763003at2"/>
<feature type="transmembrane region" description="Helical" evidence="6">
    <location>
        <begin position="227"/>
        <end position="246"/>
    </location>
</feature>
<accession>A0A3N0I464</accession>
<dbReference type="GO" id="GO:0005886">
    <property type="term" value="C:plasma membrane"/>
    <property type="evidence" value="ECO:0007669"/>
    <property type="project" value="UniProtKB-SubCell"/>
</dbReference>
<organism evidence="8 9">
    <name type="scientific">Absicoccus porci</name>
    <dbReference type="NCBI Taxonomy" id="2486576"/>
    <lineage>
        <taxon>Bacteria</taxon>
        <taxon>Bacillati</taxon>
        <taxon>Bacillota</taxon>
        <taxon>Erysipelotrichia</taxon>
        <taxon>Erysipelotrichales</taxon>
        <taxon>Erysipelotrichaceae</taxon>
        <taxon>Absicoccus</taxon>
    </lineage>
</organism>
<reference evidence="8 9" key="1">
    <citation type="submission" date="2018-11" db="EMBL/GenBank/DDBJ databases">
        <title>Clostridium sp. nov., a member of the family Erysipelotrichaceae isolated from pig faeces.</title>
        <authorList>
            <person name="Chang Y.-H."/>
        </authorList>
    </citation>
    <scope>NUCLEOTIDE SEQUENCE [LARGE SCALE GENOMIC DNA]</scope>
    <source>
        <strain evidence="8 9">YH-panp20</strain>
    </source>
</reference>
<evidence type="ECO:0000256" key="6">
    <source>
        <dbReference type="SAM" id="Phobius"/>
    </source>
</evidence>
<evidence type="ECO:0000313" key="8">
    <source>
        <dbReference type="EMBL" id="RNM31795.1"/>
    </source>
</evidence>
<dbReference type="Pfam" id="PF01895">
    <property type="entry name" value="PhoU"/>
    <property type="match status" value="1"/>
</dbReference>
<dbReference type="NCBIfam" id="NF037997">
    <property type="entry name" value="Na_Pi_symport"/>
    <property type="match status" value="1"/>
</dbReference>